<name>A0ABV5FWI2_9MICC</name>
<feature type="compositionally biased region" description="Low complexity" evidence="1">
    <location>
        <begin position="1"/>
        <end position="13"/>
    </location>
</feature>
<accession>A0ABV5FWI2</accession>
<reference evidence="2 3" key="1">
    <citation type="submission" date="2024-09" db="EMBL/GenBank/DDBJ databases">
        <authorList>
            <person name="Sun Q."/>
            <person name="Mori K."/>
        </authorList>
    </citation>
    <scope>NUCLEOTIDE SEQUENCE [LARGE SCALE GENOMIC DNA]</scope>
    <source>
        <strain evidence="2 3">CCM 7609</strain>
    </source>
</reference>
<protein>
    <submittedName>
        <fullName evidence="2">Uncharacterized protein</fullName>
    </submittedName>
</protein>
<feature type="compositionally biased region" description="Low complexity" evidence="1">
    <location>
        <begin position="96"/>
        <end position="111"/>
    </location>
</feature>
<feature type="region of interest" description="Disordered" evidence="1">
    <location>
        <begin position="1"/>
        <end position="63"/>
    </location>
</feature>
<sequence length="160" mass="16477">MSTSGCSVDSGSSPHQSAGSAPRIPSSASRDRAEAAARTRAGGPTSSAGSGPAGPVPCPVTPGAATVSGCCERSCRPVVASCSSSRRNPATRAPAVRGRGTSVRGRSFSTSLQGSTRSRKSEGWWFSEDTAMPMTRSRARETAVAKLRSSSWRTSASRER</sequence>
<dbReference type="EMBL" id="JBHMFI010000001">
    <property type="protein sequence ID" value="MFB9071048.1"/>
    <property type="molecule type" value="Genomic_DNA"/>
</dbReference>
<organism evidence="2 3">
    <name type="scientific">Citricoccus parietis</name>
    <dbReference type="NCBI Taxonomy" id="592307"/>
    <lineage>
        <taxon>Bacteria</taxon>
        <taxon>Bacillati</taxon>
        <taxon>Actinomycetota</taxon>
        <taxon>Actinomycetes</taxon>
        <taxon>Micrococcales</taxon>
        <taxon>Micrococcaceae</taxon>
        <taxon>Citricoccus</taxon>
    </lineage>
</organism>
<proteinExistence type="predicted"/>
<feature type="region of interest" description="Disordered" evidence="1">
    <location>
        <begin position="78"/>
        <end position="122"/>
    </location>
</feature>
<dbReference type="Proteomes" id="UP001589575">
    <property type="component" value="Unassembled WGS sequence"/>
</dbReference>
<comment type="caution">
    <text evidence="2">The sequence shown here is derived from an EMBL/GenBank/DDBJ whole genome shotgun (WGS) entry which is preliminary data.</text>
</comment>
<feature type="compositionally biased region" description="Low complexity" evidence="1">
    <location>
        <begin position="38"/>
        <end position="50"/>
    </location>
</feature>
<feature type="region of interest" description="Disordered" evidence="1">
    <location>
        <begin position="136"/>
        <end position="160"/>
    </location>
</feature>
<evidence type="ECO:0000256" key="1">
    <source>
        <dbReference type="SAM" id="MobiDB-lite"/>
    </source>
</evidence>
<evidence type="ECO:0000313" key="3">
    <source>
        <dbReference type="Proteomes" id="UP001589575"/>
    </source>
</evidence>
<gene>
    <name evidence="2" type="ORF">ACFFX0_07520</name>
</gene>
<evidence type="ECO:0000313" key="2">
    <source>
        <dbReference type="EMBL" id="MFB9071048.1"/>
    </source>
</evidence>
<keyword evidence="3" id="KW-1185">Reference proteome</keyword>
<feature type="compositionally biased region" description="Polar residues" evidence="1">
    <location>
        <begin position="148"/>
        <end position="160"/>
    </location>
</feature>